<name>A0A915TY62_9BACT</name>
<dbReference type="AlphaFoldDB" id="A0A915TY62"/>
<proteinExistence type="predicted"/>
<keyword evidence="1" id="KW-0812">Transmembrane</keyword>
<feature type="transmembrane region" description="Helical" evidence="1">
    <location>
        <begin position="117"/>
        <end position="136"/>
    </location>
</feature>
<reference evidence="2" key="1">
    <citation type="submission" date="2020-12" db="EMBL/GenBank/DDBJ databases">
        <title>Desulfobium dissulfuricans gen. nov., sp. nov., a novel mesophilic, sulfate-reducing bacterium isolated from a deep-sea hydrothermal vent.</title>
        <authorList>
            <person name="Hashimoto Y."/>
            <person name="Tame A."/>
            <person name="Sawayama S."/>
            <person name="Miyazaki J."/>
            <person name="Takai K."/>
            <person name="Nakagawa S."/>
        </authorList>
    </citation>
    <scope>NUCLEOTIDE SEQUENCE</scope>
    <source>
        <strain evidence="2">GF1</strain>
    </source>
</reference>
<dbReference type="KEGG" id="ddu:GF1_05440"/>
<sequence>MGQGTVTMKEEISRLRNRVIRSVRVNGPFWTGMAAVAWPCGQAGAAGPTEIVPVENIIATSTPIAITFMLSVMALKITAFVLGYLIVRLGHDTLLKGVTGEIDFGFSGSGFKTKLQAASPGALFVLMGAAIIIWGLTVKKPMEIKAVPPSGASVSEAAAKGAETLHRVPVPD</sequence>
<dbReference type="Proteomes" id="UP001063350">
    <property type="component" value="Chromosome"/>
</dbReference>
<organism evidence="2 3">
    <name type="scientific">Desulfolithobacter dissulfuricans</name>
    <dbReference type="NCBI Taxonomy" id="2795293"/>
    <lineage>
        <taxon>Bacteria</taxon>
        <taxon>Pseudomonadati</taxon>
        <taxon>Thermodesulfobacteriota</taxon>
        <taxon>Desulfobulbia</taxon>
        <taxon>Desulfobulbales</taxon>
        <taxon>Desulfobulbaceae</taxon>
        <taxon>Desulfolithobacter</taxon>
    </lineage>
</organism>
<accession>A0A915TY62</accession>
<gene>
    <name evidence="2" type="ORF">GF1_05440</name>
</gene>
<keyword evidence="3" id="KW-1185">Reference proteome</keyword>
<evidence type="ECO:0000313" key="3">
    <source>
        <dbReference type="Proteomes" id="UP001063350"/>
    </source>
</evidence>
<evidence type="ECO:0000256" key="1">
    <source>
        <dbReference type="SAM" id="Phobius"/>
    </source>
</evidence>
<feature type="transmembrane region" description="Helical" evidence="1">
    <location>
        <begin position="64"/>
        <end position="87"/>
    </location>
</feature>
<keyword evidence="1" id="KW-1133">Transmembrane helix</keyword>
<keyword evidence="1" id="KW-0472">Membrane</keyword>
<evidence type="ECO:0000313" key="2">
    <source>
        <dbReference type="EMBL" id="BCO08168.1"/>
    </source>
</evidence>
<protein>
    <submittedName>
        <fullName evidence="2">Uncharacterized protein</fullName>
    </submittedName>
</protein>
<dbReference type="EMBL" id="AP024233">
    <property type="protein sequence ID" value="BCO08168.1"/>
    <property type="molecule type" value="Genomic_DNA"/>
</dbReference>